<dbReference type="InterPro" id="IPR050848">
    <property type="entry name" value="Homeobox_TF"/>
</dbReference>
<evidence type="ECO:0000313" key="4">
    <source>
        <dbReference type="EMBL" id="CAD7230528.1"/>
    </source>
</evidence>
<dbReference type="InterPro" id="IPR001356">
    <property type="entry name" value="HD"/>
</dbReference>
<protein>
    <submittedName>
        <fullName evidence="4">Uncharacterized protein</fullName>
    </submittedName>
</protein>
<dbReference type="OrthoDB" id="1508846at2759"/>
<proteinExistence type="predicted"/>
<dbReference type="PANTHER" id="PTHR24333">
    <property type="entry name" value="HOMEO BOX HB9 LIKE A-RELATED"/>
    <property type="match status" value="1"/>
</dbReference>
<name>A0A7R8WK66_9CRUS</name>
<sequence length="146" mass="16772">MSFPAMYYYGGRAEARRLRNQQDLAKSGLRAPPGLAETGGSGRECGVFVDNYGWLAAYMAQMNPLFGPQLHNTTMWVMRKEWVQKYLSVIERSEVALLLSLSETQVKTWYQNRRDAPEFSGVEKWDVVRVEEAEEHFLEDEVCVEA</sequence>
<dbReference type="PROSITE" id="PS50071">
    <property type="entry name" value="HOMEOBOX_2"/>
    <property type="match status" value="1"/>
</dbReference>
<dbReference type="Pfam" id="PF00046">
    <property type="entry name" value="Homeodomain"/>
    <property type="match status" value="1"/>
</dbReference>
<dbReference type="AlphaFoldDB" id="A0A7R8WK66"/>
<organism evidence="4">
    <name type="scientific">Cyprideis torosa</name>
    <dbReference type="NCBI Taxonomy" id="163714"/>
    <lineage>
        <taxon>Eukaryota</taxon>
        <taxon>Metazoa</taxon>
        <taxon>Ecdysozoa</taxon>
        <taxon>Arthropoda</taxon>
        <taxon>Crustacea</taxon>
        <taxon>Oligostraca</taxon>
        <taxon>Ostracoda</taxon>
        <taxon>Podocopa</taxon>
        <taxon>Podocopida</taxon>
        <taxon>Cytherocopina</taxon>
        <taxon>Cytheroidea</taxon>
        <taxon>Cytherideidae</taxon>
        <taxon>Cyprideis</taxon>
    </lineage>
</organism>
<dbReference type="CDD" id="cd00086">
    <property type="entry name" value="homeodomain"/>
    <property type="match status" value="1"/>
</dbReference>
<dbReference type="GO" id="GO:0003677">
    <property type="term" value="F:DNA binding"/>
    <property type="evidence" value="ECO:0007669"/>
    <property type="project" value="UniProtKB-UniRule"/>
</dbReference>
<keyword evidence="2 3" id="KW-0371">Homeobox</keyword>
<dbReference type="PANTHER" id="PTHR24333:SF5">
    <property type="entry name" value="VENT HOMEOBOX"/>
    <property type="match status" value="1"/>
</dbReference>
<dbReference type="InterPro" id="IPR009057">
    <property type="entry name" value="Homeodomain-like_sf"/>
</dbReference>
<dbReference type="SUPFAM" id="SSF46689">
    <property type="entry name" value="Homeodomain-like"/>
    <property type="match status" value="1"/>
</dbReference>
<keyword evidence="2 3" id="KW-0539">Nucleus</keyword>
<dbReference type="EMBL" id="OB662751">
    <property type="protein sequence ID" value="CAD7230528.1"/>
    <property type="molecule type" value="Genomic_DNA"/>
</dbReference>
<reference evidence="4" key="1">
    <citation type="submission" date="2020-11" db="EMBL/GenBank/DDBJ databases">
        <authorList>
            <person name="Tran Van P."/>
        </authorList>
    </citation>
    <scope>NUCLEOTIDE SEQUENCE</scope>
</reference>
<accession>A0A7R8WK66</accession>
<feature type="DNA-binding region" description="Homeobox" evidence="2">
    <location>
        <begin position="86"/>
        <end position="115"/>
    </location>
</feature>
<dbReference type="Gene3D" id="1.10.10.60">
    <property type="entry name" value="Homeodomain-like"/>
    <property type="match status" value="1"/>
</dbReference>
<comment type="subcellular location">
    <subcellularLocation>
        <location evidence="1 2 3">Nucleus</location>
    </subcellularLocation>
</comment>
<evidence type="ECO:0000256" key="1">
    <source>
        <dbReference type="ARBA" id="ARBA00004123"/>
    </source>
</evidence>
<evidence type="ECO:0000256" key="2">
    <source>
        <dbReference type="PROSITE-ProRule" id="PRU00108"/>
    </source>
</evidence>
<keyword evidence="2 3" id="KW-0238">DNA-binding</keyword>
<gene>
    <name evidence="4" type="ORF">CTOB1V02_LOCUS8386</name>
</gene>
<dbReference type="GO" id="GO:0005634">
    <property type="term" value="C:nucleus"/>
    <property type="evidence" value="ECO:0007669"/>
    <property type="project" value="UniProtKB-SubCell"/>
</dbReference>
<evidence type="ECO:0000256" key="3">
    <source>
        <dbReference type="RuleBase" id="RU000682"/>
    </source>
</evidence>